<dbReference type="RefSeq" id="WP_168975441.1">
    <property type="nucleotide sequence ID" value="NZ_JABAGO010000024.1"/>
</dbReference>
<evidence type="ECO:0000259" key="2">
    <source>
        <dbReference type="Pfam" id="PF02698"/>
    </source>
</evidence>
<dbReference type="AlphaFoldDB" id="A0A848CTR2"/>
<dbReference type="PANTHER" id="PTHR30336:SF4">
    <property type="entry name" value="ENVELOPE BIOGENESIS FACTOR ELYC"/>
    <property type="match status" value="1"/>
</dbReference>
<organism evidence="3 4">
    <name type="scientific">Aneurinibacillus aneurinilyticus</name>
    <name type="common">Bacillus aneurinolyticus</name>
    <dbReference type="NCBI Taxonomy" id="1391"/>
    <lineage>
        <taxon>Bacteria</taxon>
        <taxon>Bacillati</taxon>
        <taxon>Bacillota</taxon>
        <taxon>Bacilli</taxon>
        <taxon>Bacillales</taxon>
        <taxon>Paenibacillaceae</taxon>
        <taxon>Aneurinibacillus group</taxon>
        <taxon>Aneurinibacillus</taxon>
    </lineage>
</organism>
<keyword evidence="1" id="KW-0812">Transmembrane</keyword>
<name>A0A848CTR2_ANEAE</name>
<evidence type="ECO:0000313" key="3">
    <source>
        <dbReference type="EMBL" id="NME99183.1"/>
    </source>
</evidence>
<sequence length="202" mass="22228">MQQTERVQAGEKRKSMRRRAGVLVGVLLLLPVCYVAGVHAAIMHTARQQPAQGAEYMIILGAALWGDRMSPSLQYRMDTGLAYLKQNPHTKVIVSGGQGANEDLPEAVAMQKFLLANGIAAQRILVEDKAKSTAENIRFSQPLMTSNQAVLVTNDFHTLRAKLLAQRAGIKTQILAAPTPDSVKVKLFVREYVALIKSWCFD</sequence>
<keyword evidence="1" id="KW-1133">Transmembrane helix</keyword>
<dbReference type="Proteomes" id="UP000561326">
    <property type="component" value="Unassembled WGS sequence"/>
</dbReference>
<evidence type="ECO:0000313" key="4">
    <source>
        <dbReference type="Proteomes" id="UP000561326"/>
    </source>
</evidence>
<proteinExistence type="predicted"/>
<accession>A0A848CTR2</accession>
<comment type="caution">
    <text evidence="3">The sequence shown here is derived from an EMBL/GenBank/DDBJ whole genome shotgun (WGS) entry which is preliminary data.</text>
</comment>
<dbReference type="Pfam" id="PF02698">
    <property type="entry name" value="DUF218"/>
    <property type="match status" value="1"/>
</dbReference>
<reference evidence="3 4" key="1">
    <citation type="submission" date="2020-04" db="EMBL/GenBank/DDBJ databases">
        <authorList>
            <person name="Hitch T.C.A."/>
            <person name="Wylensek D."/>
            <person name="Clavel T."/>
        </authorList>
    </citation>
    <scope>NUCLEOTIDE SEQUENCE [LARGE SCALE GENOMIC DNA]</scope>
    <source>
        <strain evidence="3 4">WB01_D5_05</strain>
    </source>
</reference>
<evidence type="ECO:0000256" key="1">
    <source>
        <dbReference type="SAM" id="Phobius"/>
    </source>
</evidence>
<dbReference type="GO" id="GO:0005886">
    <property type="term" value="C:plasma membrane"/>
    <property type="evidence" value="ECO:0007669"/>
    <property type="project" value="TreeGrafter"/>
</dbReference>
<dbReference type="CDD" id="cd06259">
    <property type="entry name" value="YdcF-like"/>
    <property type="match status" value="1"/>
</dbReference>
<dbReference type="GO" id="GO:0000270">
    <property type="term" value="P:peptidoglycan metabolic process"/>
    <property type="evidence" value="ECO:0007669"/>
    <property type="project" value="TreeGrafter"/>
</dbReference>
<dbReference type="InterPro" id="IPR003848">
    <property type="entry name" value="DUF218"/>
</dbReference>
<dbReference type="Gene3D" id="3.40.50.620">
    <property type="entry name" value="HUPs"/>
    <property type="match status" value="1"/>
</dbReference>
<keyword evidence="1" id="KW-0472">Membrane</keyword>
<dbReference type="GO" id="GO:0043164">
    <property type="term" value="P:Gram-negative-bacterium-type cell wall biogenesis"/>
    <property type="evidence" value="ECO:0007669"/>
    <property type="project" value="TreeGrafter"/>
</dbReference>
<dbReference type="InterPro" id="IPR051599">
    <property type="entry name" value="Cell_Envelope_Assoc"/>
</dbReference>
<dbReference type="InterPro" id="IPR014729">
    <property type="entry name" value="Rossmann-like_a/b/a_fold"/>
</dbReference>
<feature type="domain" description="DUF218" evidence="2">
    <location>
        <begin position="56"/>
        <end position="193"/>
    </location>
</feature>
<gene>
    <name evidence="3" type="ORF">HF838_13025</name>
</gene>
<dbReference type="PANTHER" id="PTHR30336">
    <property type="entry name" value="INNER MEMBRANE PROTEIN, PROBABLE PERMEASE"/>
    <property type="match status" value="1"/>
</dbReference>
<dbReference type="EMBL" id="JABAGO010000024">
    <property type="protein sequence ID" value="NME99183.1"/>
    <property type="molecule type" value="Genomic_DNA"/>
</dbReference>
<feature type="transmembrane region" description="Helical" evidence="1">
    <location>
        <begin position="20"/>
        <end position="42"/>
    </location>
</feature>
<protein>
    <submittedName>
        <fullName evidence="3">YdcF family protein</fullName>
    </submittedName>
</protein>